<gene>
    <name evidence="2" type="ORF">A3G31_04460</name>
</gene>
<feature type="transmembrane region" description="Helical" evidence="1">
    <location>
        <begin position="37"/>
        <end position="57"/>
    </location>
</feature>
<feature type="transmembrane region" description="Helical" evidence="1">
    <location>
        <begin position="12"/>
        <end position="31"/>
    </location>
</feature>
<sequence length="427" mass="47774">MENITILPVNPLMIIPFALLLLSIAVVPLINKEWWDNNYTIPSLGLGIIPIIYYTFFLKNASRMAHTGFEYISFITLIGSLFVVAGGIHITIMGRSTPHANVILLAVGAIISNLLGTTGASMLLIRPYLKANKYRISGYHVVFFIFIVSNIGGALTPIGDPPLFLGYLKGVPFFWLIGKAWHIWAFTIGLVLAIFYFIDLHYYRKVKEKLREEVEAKGEEARASGLHNIIFLIIILLAVFINEPKFLREIIMIAAAAGSYFTTKKEVHERNDFHFAPINEVAILFAGIFATMVPCLDWLELNAGTLGIRTPGQFYWSTGILSGVLDNAPTYLNFLSASFGLHSLQLDNPVHMKIFIEEHWKYLQAISISAVFFGAITYIGNGPNFMVKSISEQAGAKCPSFFGYIIKYSLPILIPIFAVVWFLFFRG</sequence>
<keyword evidence="1" id="KW-0812">Transmembrane</keyword>
<feature type="transmembrane region" description="Helical" evidence="1">
    <location>
        <begin position="102"/>
        <end position="125"/>
    </location>
</feature>
<evidence type="ECO:0000256" key="1">
    <source>
        <dbReference type="SAM" id="Phobius"/>
    </source>
</evidence>
<comment type="caution">
    <text evidence="2">The sequence shown here is derived from an EMBL/GenBank/DDBJ whole genome shotgun (WGS) entry which is preliminary data.</text>
</comment>
<feature type="transmembrane region" description="Helical" evidence="1">
    <location>
        <begin position="401"/>
        <end position="425"/>
    </location>
</feature>
<dbReference type="STRING" id="1817883.A3G31_04460"/>
<feature type="transmembrane region" description="Helical" evidence="1">
    <location>
        <begin position="181"/>
        <end position="202"/>
    </location>
</feature>
<accession>A0A1F7SPZ6</accession>
<evidence type="ECO:0000313" key="3">
    <source>
        <dbReference type="Proteomes" id="UP000178082"/>
    </source>
</evidence>
<keyword evidence="1" id="KW-1133">Transmembrane helix</keyword>
<organism evidence="2 3">
    <name type="scientific">Candidatus Schekmanbacteria bacterium RIFCSPLOWO2_12_FULL_38_15</name>
    <dbReference type="NCBI Taxonomy" id="1817883"/>
    <lineage>
        <taxon>Bacteria</taxon>
        <taxon>Candidatus Schekmaniibacteriota</taxon>
    </lineage>
</organism>
<feature type="transmembrane region" description="Helical" evidence="1">
    <location>
        <begin position="362"/>
        <end position="381"/>
    </location>
</feature>
<dbReference type="Pfam" id="PF16980">
    <property type="entry name" value="CitMHS_2"/>
    <property type="match status" value="1"/>
</dbReference>
<feature type="transmembrane region" description="Helical" evidence="1">
    <location>
        <begin position="137"/>
        <end position="158"/>
    </location>
</feature>
<feature type="transmembrane region" description="Helical" evidence="1">
    <location>
        <begin position="223"/>
        <end position="240"/>
    </location>
</feature>
<protein>
    <submittedName>
        <fullName evidence="2">Sodium:proton antiporter</fullName>
    </submittedName>
</protein>
<dbReference type="InterPro" id="IPR031566">
    <property type="entry name" value="CitMHS_2"/>
</dbReference>
<keyword evidence="1" id="KW-0472">Membrane</keyword>
<dbReference type="AlphaFoldDB" id="A0A1F7SPZ6"/>
<feature type="transmembrane region" description="Helical" evidence="1">
    <location>
        <begin position="246"/>
        <end position="263"/>
    </location>
</feature>
<name>A0A1F7SPZ6_9BACT</name>
<dbReference type="EMBL" id="MGDI01000002">
    <property type="protein sequence ID" value="OGL55264.1"/>
    <property type="molecule type" value="Genomic_DNA"/>
</dbReference>
<reference evidence="2 3" key="1">
    <citation type="journal article" date="2016" name="Nat. Commun.">
        <title>Thousands of microbial genomes shed light on interconnected biogeochemical processes in an aquifer system.</title>
        <authorList>
            <person name="Anantharaman K."/>
            <person name="Brown C.T."/>
            <person name="Hug L.A."/>
            <person name="Sharon I."/>
            <person name="Castelle C.J."/>
            <person name="Probst A.J."/>
            <person name="Thomas B.C."/>
            <person name="Singh A."/>
            <person name="Wilkins M.J."/>
            <person name="Karaoz U."/>
            <person name="Brodie E.L."/>
            <person name="Williams K.H."/>
            <person name="Hubbard S.S."/>
            <person name="Banfield J.F."/>
        </authorList>
    </citation>
    <scope>NUCLEOTIDE SEQUENCE [LARGE SCALE GENOMIC DNA]</scope>
</reference>
<dbReference type="Proteomes" id="UP000178082">
    <property type="component" value="Unassembled WGS sequence"/>
</dbReference>
<feature type="transmembrane region" description="Helical" evidence="1">
    <location>
        <begin position="69"/>
        <end position="90"/>
    </location>
</feature>
<evidence type="ECO:0000313" key="2">
    <source>
        <dbReference type="EMBL" id="OGL55264.1"/>
    </source>
</evidence>
<proteinExistence type="predicted"/>